<dbReference type="InterPro" id="IPR036397">
    <property type="entry name" value="RNaseH_sf"/>
</dbReference>
<dbReference type="Gene3D" id="3.60.10.10">
    <property type="entry name" value="Endonuclease/exonuclease/phosphatase"/>
    <property type="match status" value="1"/>
</dbReference>
<dbReference type="PANTHER" id="PTHR33273">
    <property type="entry name" value="DOMAIN-CONTAINING PROTEIN, PUTATIVE-RELATED"/>
    <property type="match status" value="1"/>
</dbReference>
<evidence type="ECO:0000259" key="2">
    <source>
        <dbReference type="PROSITE" id="PS50879"/>
    </source>
</evidence>
<gene>
    <name evidence="3" type="ORF">HPB52_022405</name>
</gene>
<dbReference type="GO" id="GO:0004523">
    <property type="term" value="F:RNA-DNA hybrid ribonuclease activity"/>
    <property type="evidence" value="ECO:0007669"/>
    <property type="project" value="InterPro"/>
</dbReference>
<comment type="caution">
    <text evidence="3">The sequence shown here is derived from an EMBL/GenBank/DDBJ whole genome shotgun (WGS) entry which is preliminary data.</text>
</comment>
<feature type="region of interest" description="Disordered" evidence="1">
    <location>
        <begin position="1"/>
        <end position="43"/>
    </location>
</feature>
<dbReference type="SUPFAM" id="SSF53098">
    <property type="entry name" value="Ribonuclease H-like"/>
    <property type="match status" value="1"/>
</dbReference>
<organism evidence="3 4">
    <name type="scientific">Rhipicephalus sanguineus</name>
    <name type="common">Brown dog tick</name>
    <name type="synonym">Ixodes sanguineus</name>
    <dbReference type="NCBI Taxonomy" id="34632"/>
    <lineage>
        <taxon>Eukaryota</taxon>
        <taxon>Metazoa</taxon>
        <taxon>Ecdysozoa</taxon>
        <taxon>Arthropoda</taxon>
        <taxon>Chelicerata</taxon>
        <taxon>Arachnida</taxon>
        <taxon>Acari</taxon>
        <taxon>Parasitiformes</taxon>
        <taxon>Ixodida</taxon>
        <taxon>Ixodoidea</taxon>
        <taxon>Ixodidae</taxon>
        <taxon>Rhipicephalinae</taxon>
        <taxon>Rhipicephalus</taxon>
        <taxon>Rhipicephalus</taxon>
    </lineage>
</organism>
<feature type="compositionally biased region" description="Low complexity" evidence="1">
    <location>
        <begin position="170"/>
        <end position="182"/>
    </location>
</feature>
<dbReference type="PROSITE" id="PS50879">
    <property type="entry name" value="RNASE_H_1"/>
    <property type="match status" value="1"/>
</dbReference>
<feature type="compositionally biased region" description="Low complexity" evidence="1">
    <location>
        <begin position="189"/>
        <end position="208"/>
    </location>
</feature>
<dbReference type="InterPro" id="IPR012337">
    <property type="entry name" value="RNaseH-like_sf"/>
</dbReference>
<feature type="compositionally biased region" description="Basic residues" evidence="1">
    <location>
        <begin position="289"/>
        <end position="305"/>
    </location>
</feature>
<dbReference type="InterPro" id="IPR036691">
    <property type="entry name" value="Endo/exonu/phosph_ase_sf"/>
</dbReference>
<evidence type="ECO:0000313" key="3">
    <source>
        <dbReference type="EMBL" id="KAH7969884.1"/>
    </source>
</evidence>
<reference evidence="3" key="2">
    <citation type="submission" date="2021-09" db="EMBL/GenBank/DDBJ databases">
        <authorList>
            <person name="Jia N."/>
            <person name="Wang J."/>
            <person name="Shi W."/>
            <person name="Du L."/>
            <person name="Sun Y."/>
            <person name="Zhan W."/>
            <person name="Jiang J."/>
            <person name="Wang Q."/>
            <person name="Zhang B."/>
            <person name="Ji P."/>
            <person name="Sakyi L.B."/>
            <person name="Cui X."/>
            <person name="Yuan T."/>
            <person name="Jiang B."/>
            <person name="Yang W."/>
            <person name="Lam T.T.-Y."/>
            <person name="Chang Q."/>
            <person name="Ding S."/>
            <person name="Wang X."/>
            <person name="Zhu J."/>
            <person name="Ruan X."/>
            <person name="Zhao L."/>
            <person name="Wei J."/>
            <person name="Que T."/>
            <person name="Du C."/>
            <person name="Cheng J."/>
            <person name="Dai P."/>
            <person name="Han X."/>
            <person name="Huang E."/>
            <person name="Gao Y."/>
            <person name="Liu J."/>
            <person name="Shao H."/>
            <person name="Ye R."/>
            <person name="Li L."/>
            <person name="Wei W."/>
            <person name="Wang X."/>
            <person name="Wang C."/>
            <person name="Huo Q."/>
            <person name="Li W."/>
            <person name="Guo W."/>
            <person name="Chen H."/>
            <person name="Chen S."/>
            <person name="Zhou L."/>
            <person name="Zhou L."/>
            <person name="Ni X."/>
            <person name="Tian J."/>
            <person name="Zhou Y."/>
            <person name="Sheng Y."/>
            <person name="Liu T."/>
            <person name="Pan Y."/>
            <person name="Xia L."/>
            <person name="Li J."/>
            <person name="Zhao F."/>
            <person name="Cao W."/>
        </authorList>
    </citation>
    <scope>NUCLEOTIDE SEQUENCE</scope>
    <source>
        <strain evidence="3">Rsan-2018</strain>
        <tissue evidence="3">Larvae</tissue>
    </source>
</reference>
<sequence length="1575" mass="169230">MSAMRESDSPAAEPQFSAPSKPAPRAGHRRSHSLTTNGLVRHTLHITPEQQAYVNGLIDKWEAKNPPKPFKPFDLPAEFAVRFSALSNAAAEPLLPQRDDPGAPERAGPSEEHRSVALPPTNREEQMDSTASRKRSREEVSSDYEEDGPRKQSATSPADPEPSDEDNDPTQCTEETGTEATTPASLDEAAAATVNSSAAQTTSASPSPALFPSGDTLVADAAGQGSGSPPPAPAADETPTTPLDSLSAEVEAMDEATVDNCAQETTRKTTPATAMAFLRSPTTGEQPASRKRKKKGRKTARKHHIPSPLSTSAVSSSAGPSAPPVDTVTTGRPPALTPAVTSPPESQPDEVSFQEVKSKAALRRARKITTAALPVDPAVGGTVLFRPSAPGGSFRGTPRLSIAQALPSHPGVADIRVNHHRNIVAVDATSQECLTLLLALTELRGIPVTAREPADRHTSMGFIHGVDGDTAEDTLLPGLQSAVPVLAATREGRTVTLRFGGPVPPEQVALFRVRFPVRPARPGPLQCKQCGRYGHVREACRWPDSCIRCGRTHTADADCQRPRCVNCGGPHSADTPHCPRWQEQRQVASIMASSTTALSRRVVAAAVREETREARTYASAVKGHTLPARPVPAPRNRRKPPPVDLTAAAALEAPPADAAPTAQPAVAAALATPPTGATAPEAQAAVDHVTQIVTSLLLTLQDAEAKLPHDHPFRAICQLAREGFDVLALQEVYTQAEEVRLPGYVGYSSRTRCTLDACHAAPCLDDCHPQGTARCAVYVKRELLQAEVPVADLVGGPFECCAVRVRLEGGDTIVASVYVRPNQPWDLRCLRQLAHRLGKEFVLCGDVNAHHPAWGSHRTCPRGRALRDTLQQLGLQILNTGVRTFIRGGGRAAQSAIDISAATEGCRYSWAPAPYTWGSDHLPLLLSPFRGKAPRDREYQVVDWRAYRRLFKEDTSGRDLMAATVVTKVSQGQPVPDIRHLALRAGRRRAERQALSKGLPELWTCFRRVDAVCRRHARRRRNQGWVSVGVTIDSSKDGAPHYYNSTLPQPAAPLPEIPPWLKAQASDNRPLTRLRQSNRQVEQEAVVTAVDDSLAVYVDAAIDSCVLHTSLVCPTLPDTQHTCSYVTEAPFPSVLAELAAIRDGLTLMIPKVDCLSLNRLLVYTDSTQAVRELRKVSSSLDIASDVHRLIYSCACPVRVLWTRRSTLAQMAADAACHPVEVQHPLPLLRFLPGSRMGGLLPLYHQMVPDPPAPVASPPPHHRPPEVHLHLAGATKRRTPAAALQQAASCKLQEQLEGRLQVFTDGSVMPDGTAAAVSVVPARTSSRQCKLPFPASSTAAELAGLHLAADLLAEDIPSEPVAVLCDSKAALQILANHRDTGLTGSLLAAKYRALAASGASVSFHWLPSHVGIAGNEEADALAKAAHQPGTPITRAVAARDYTQARLKKLLVTVHPDSRVARGRGPKLLPETGLTRRDRSALLRLRTGCVWTAARRHAKRLCASPACSRCGDPETLEDLLCACPALAQERSRVTTAYRSQGLPASTLEHLLFPSRPHLPALQSLVEFLDETGIAAYR</sequence>
<protein>
    <recommendedName>
        <fullName evidence="2">RNase H type-1 domain-containing protein</fullName>
    </recommendedName>
</protein>
<name>A0A9D4T4K8_RHISA</name>
<dbReference type="VEuPathDB" id="VectorBase:RSAN_033297"/>
<dbReference type="EMBL" id="JABSTV010001248">
    <property type="protein sequence ID" value="KAH7969884.1"/>
    <property type="molecule type" value="Genomic_DNA"/>
</dbReference>
<dbReference type="Proteomes" id="UP000821837">
    <property type="component" value="Unassembled WGS sequence"/>
</dbReference>
<dbReference type="SUPFAM" id="SSF56219">
    <property type="entry name" value="DNase I-like"/>
    <property type="match status" value="1"/>
</dbReference>
<reference evidence="3" key="1">
    <citation type="journal article" date="2020" name="Cell">
        <title>Large-Scale Comparative Analyses of Tick Genomes Elucidate Their Genetic Diversity and Vector Capacities.</title>
        <authorList>
            <consortium name="Tick Genome and Microbiome Consortium (TIGMIC)"/>
            <person name="Jia N."/>
            <person name="Wang J."/>
            <person name="Shi W."/>
            <person name="Du L."/>
            <person name="Sun Y."/>
            <person name="Zhan W."/>
            <person name="Jiang J.F."/>
            <person name="Wang Q."/>
            <person name="Zhang B."/>
            <person name="Ji P."/>
            <person name="Bell-Sakyi L."/>
            <person name="Cui X.M."/>
            <person name="Yuan T.T."/>
            <person name="Jiang B.G."/>
            <person name="Yang W.F."/>
            <person name="Lam T.T."/>
            <person name="Chang Q.C."/>
            <person name="Ding S.J."/>
            <person name="Wang X.J."/>
            <person name="Zhu J.G."/>
            <person name="Ruan X.D."/>
            <person name="Zhao L."/>
            <person name="Wei J.T."/>
            <person name="Ye R.Z."/>
            <person name="Que T.C."/>
            <person name="Du C.H."/>
            <person name="Zhou Y.H."/>
            <person name="Cheng J.X."/>
            <person name="Dai P.F."/>
            <person name="Guo W.B."/>
            <person name="Han X.H."/>
            <person name="Huang E.J."/>
            <person name="Li L.F."/>
            <person name="Wei W."/>
            <person name="Gao Y.C."/>
            <person name="Liu J.Z."/>
            <person name="Shao H.Z."/>
            <person name="Wang X."/>
            <person name="Wang C.C."/>
            <person name="Yang T.C."/>
            <person name="Huo Q.B."/>
            <person name="Li W."/>
            <person name="Chen H.Y."/>
            <person name="Chen S.E."/>
            <person name="Zhou L.G."/>
            <person name="Ni X.B."/>
            <person name="Tian J.H."/>
            <person name="Sheng Y."/>
            <person name="Liu T."/>
            <person name="Pan Y.S."/>
            <person name="Xia L.Y."/>
            <person name="Li J."/>
            <person name="Zhao F."/>
            <person name="Cao W.C."/>
        </authorList>
    </citation>
    <scope>NUCLEOTIDE SEQUENCE</scope>
    <source>
        <strain evidence="3">Rsan-2018</strain>
    </source>
</reference>
<feature type="compositionally biased region" description="Basic and acidic residues" evidence="1">
    <location>
        <begin position="97"/>
        <end position="115"/>
    </location>
</feature>
<feature type="compositionally biased region" description="Low complexity" evidence="1">
    <location>
        <begin position="306"/>
        <end position="320"/>
    </location>
</feature>
<dbReference type="PANTHER" id="PTHR33273:SF2">
    <property type="entry name" value="ENDONUCLEASE_EXONUCLEASE_PHOSPHATASE DOMAIN-CONTAINING PROTEIN"/>
    <property type="match status" value="1"/>
</dbReference>
<dbReference type="InterPro" id="IPR005135">
    <property type="entry name" value="Endo/exonuclease/phosphatase"/>
</dbReference>
<feature type="domain" description="RNase H type-1" evidence="2">
    <location>
        <begin position="1295"/>
        <end position="1426"/>
    </location>
</feature>
<dbReference type="InterPro" id="IPR002156">
    <property type="entry name" value="RNaseH_domain"/>
</dbReference>
<accession>A0A9D4T4K8</accession>
<dbReference type="CDD" id="cd09276">
    <property type="entry name" value="Rnase_HI_RT_non_LTR"/>
    <property type="match status" value="1"/>
</dbReference>
<dbReference type="Gene3D" id="3.30.420.10">
    <property type="entry name" value="Ribonuclease H-like superfamily/Ribonuclease H"/>
    <property type="match status" value="1"/>
</dbReference>
<feature type="compositionally biased region" description="Polar residues" evidence="1">
    <location>
        <begin position="260"/>
        <end position="272"/>
    </location>
</feature>
<evidence type="ECO:0000256" key="1">
    <source>
        <dbReference type="SAM" id="MobiDB-lite"/>
    </source>
</evidence>
<dbReference type="Pfam" id="PF14529">
    <property type="entry name" value="Exo_endo_phos_2"/>
    <property type="match status" value="1"/>
</dbReference>
<dbReference type="GO" id="GO:0003676">
    <property type="term" value="F:nucleic acid binding"/>
    <property type="evidence" value="ECO:0007669"/>
    <property type="project" value="InterPro"/>
</dbReference>
<proteinExistence type="predicted"/>
<dbReference type="VEuPathDB" id="VectorBase:RSAN_043456"/>
<evidence type="ECO:0000313" key="4">
    <source>
        <dbReference type="Proteomes" id="UP000821837"/>
    </source>
</evidence>
<keyword evidence="4" id="KW-1185">Reference proteome</keyword>
<dbReference type="Pfam" id="PF00075">
    <property type="entry name" value="RNase_H"/>
    <property type="match status" value="1"/>
</dbReference>
<feature type="region of interest" description="Disordered" evidence="1">
    <location>
        <begin position="90"/>
        <end position="353"/>
    </location>
</feature>